<protein>
    <recommendedName>
        <fullName evidence="1">Endonuclease GajA/Old nuclease/RecF-like AAA domain-containing protein</fullName>
    </recommendedName>
</protein>
<sequence>MRIEKIHIKGFRNFEDEEIFFQPKTLIIGANDVGKTNLLYALRILFDKSISEHDLDLKDSDYNAYCNTDTVEITATICDVTEECLLSTFGGAVKDGVVLIRYSNSKNGQYSIWMGYDENVLTEYSTRQYIKRLNMQYVDTNRDLFKFF</sequence>
<dbReference type="InterPro" id="IPR041685">
    <property type="entry name" value="AAA_GajA/Old/RecF-like"/>
</dbReference>
<evidence type="ECO:0000313" key="3">
    <source>
        <dbReference type="Proteomes" id="UP000003793"/>
    </source>
</evidence>
<evidence type="ECO:0000313" key="2">
    <source>
        <dbReference type="EMBL" id="EEG90656.1"/>
    </source>
</evidence>
<comment type="caution">
    <text evidence="2">The sequence shown here is derived from an EMBL/GenBank/DDBJ whole genome shotgun (WGS) entry which is preliminary data.</text>
</comment>
<organism evidence="2 3">
    <name type="scientific">Coprococcus comes ATCC 27758</name>
    <dbReference type="NCBI Taxonomy" id="470146"/>
    <lineage>
        <taxon>Bacteria</taxon>
        <taxon>Bacillati</taxon>
        <taxon>Bacillota</taxon>
        <taxon>Clostridia</taxon>
        <taxon>Lachnospirales</taxon>
        <taxon>Lachnospiraceae</taxon>
        <taxon>Coprococcus</taxon>
    </lineage>
</organism>
<dbReference type="Gene3D" id="3.40.50.300">
    <property type="entry name" value="P-loop containing nucleotide triphosphate hydrolases"/>
    <property type="match status" value="1"/>
</dbReference>
<dbReference type="SUPFAM" id="SSF52540">
    <property type="entry name" value="P-loop containing nucleoside triphosphate hydrolases"/>
    <property type="match status" value="1"/>
</dbReference>
<dbReference type="EMBL" id="ABVR01000037">
    <property type="protein sequence ID" value="EEG90656.1"/>
    <property type="molecule type" value="Genomic_DNA"/>
</dbReference>
<gene>
    <name evidence="2" type="ORF">COPCOM_00884</name>
</gene>
<feature type="domain" description="Endonuclease GajA/Old nuclease/RecF-like AAA" evidence="1">
    <location>
        <begin position="1"/>
        <end position="81"/>
    </location>
</feature>
<dbReference type="InterPro" id="IPR051396">
    <property type="entry name" value="Bact_Antivir_Def_Nuclease"/>
</dbReference>
<dbReference type="InterPro" id="IPR027417">
    <property type="entry name" value="P-loop_NTPase"/>
</dbReference>
<name>C0B6W3_9FIRM</name>
<dbReference type="HOGENOM" id="CLU_1755731_0_0_9"/>
<dbReference type="AlphaFoldDB" id="C0B6W3"/>
<reference evidence="2 3" key="1">
    <citation type="submission" date="2009-02" db="EMBL/GenBank/DDBJ databases">
        <authorList>
            <person name="Fulton L."/>
            <person name="Clifton S."/>
            <person name="Fulton B."/>
            <person name="Xu J."/>
            <person name="Minx P."/>
            <person name="Pepin K.H."/>
            <person name="Johnson M."/>
            <person name="Bhonagiri V."/>
            <person name="Nash W.E."/>
            <person name="Mardis E.R."/>
            <person name="Wilson R.K."/>
        </authorList>
    </citation>
    <scope>NUCLEOTIDE SEQUENCE [LARGE SCALE GENOMIC DNA]</scope>
    <source>
        <strain evidence="2 3">ATCC 27758</strain>
    </source>
</reference>
<dbReference type="PANTHER" id="PTHR43581:SF4">
    <property type="entry name" value="ATP_GTP PHOSPHATASE"/>
    <property type="match status" value="1"/>
</dbReference>
<proteinExistence type="predicted"/>
<evidence type="ECO:0000259" key="1">
    <source>
        <dbReference type="Pfam" id="PF13175"/>
    </source>
</evidence>
<reference evidence="2 3" key="2">
    <citation type="submission" date="2009-03" db="EMBL/GenBank/DDBJ databases">
        <title>Draft genome sequence of Coprococcus comes (ATCC 27758).</title>
        <authorList>
            <person name="Sudarsanam P."/>
            <person name="Ley R."/>
            <person name="Guruge J."/>
            <person name="Turnbaugh P.J."/>
            <person name="Mahowald M."/>
            <person name="Liep D."/>
            <person name="Gordon J."/>
        </authorList>
    </citation>
    <scope>NUCLEOTIDE SEQUENCE [LARGE SCALE GENOMIC DNA]</scope>
    <source>
        <strain evidence="2 3">ATCC 27758</strain>
    </source>
</reference>
<dbReference type="Pfam" id="PF13175">
    <property type="entry name" value="AAA_15"/>
    <property type="match status" value="1"/>
</dbReference>
<dbReference type="Proteomes" id="UP000003793">
    <property type="component" value="Unassembled WGS sequence"/>
</dbReference>
<dbReference type="PANTHER" id="PTHR43581">
    <property type="entry name" value="ATP/GTP PHOSPHATASE"/>
    <property type="match status" value="1"/>
</dbReference>
<accession>C0B6W3</accession>